<dbReference type="InterPro" id="IPR011990">
    <property type="entry name" value="TPR-like_helical_dom_sf"/>
</dbReference>
<sequence length="94" mass="11298">MTSIWRKFFGFTDEEHEGETYDEAVQRAKKLLHEENYEDACRILRYAEKQHHAEAMYYLAWCYWNGTGVREDAGHARHLWKVCDAMGFKKEHPE</sequence>
<dbReference type="EMBL" id="VUNG01000002">
    <property type="protein sequence ID" value="MST83377.1"/>
    <property type="molecule type" value="Genomic_DNA"/>
</dbReference>
<keyword evidence="2" id="KW-1185">Reference proteome</keyword>
<evidence type="ECO:0000313" key="1">
    <source>
        <dbReference type="EMBL" id="MST83377.1"/>
    </source>
</evidence>
<organism evidence="1 2">
    <name type="scientific">Hallella mizrahii</name>
    <dbReference type="NCBI Taxonomy" id="2606637"/>
    <lineage>
        <taxon>Bacteria</taxon>
        <taxon>Pseudomonadati</taxon>
        <taxon>Bacteroidota</taxon>
        <taxon>Bacteroidia</taxon>
        <taxon>Bacteroidales</taxon>
        <taxon>Prevotellaceae</taxon>
        <taxon>Hallella</taxon>
    </lineage>
</organism>
<evidence type="ECO:0000313" key="2">
    <source>
        <dbReference type="Proteomes" id="UP000438914"/>
    </source>
</evidence>
<proteinExistence type="predicted"/>
<dbReference type="Proteomes" id="UP000438914">
    <property type="component" value="Unassembled WGS sequence"/>
</dbReference>
<accession>A0A7K0KBR4</accession>
<dbReference type="AlphaFoldDB" id="A0A7K0KBR4"/>
<dbReference type="RefSeq" id="WP_154532926.1">
    <property type="nucleotide sequence ID" value="NZ_VUNG01000002.1"/>
</dbReference>
<comment type="caution">
    <text evidence="1">The sequence shown here is derived from an EMBL/GenBank/DDBJ whole genome shotgun (WGS) entry which is preliminary data.</text>
</comment>
<protein>
    <submittedName>
        <fullName evidence="1">SEL1-like repeat protein</fullName>
    </submittedName>
</protein>
<dbReference type="Gene3D" id="1.25.40.10">
    <property type="entry name" value="Tetratricopeptide repeat domain"/>
    <property type="match status" value="1"/>
</dbReference>
<reference evidence="1 2" key="1">
    <citation type="submission" date="2019-08" db="EMBL/GenBank/DDBJ databases">
        <title>In-depth cultivation of the pig gut microbiome towards novel bacterial diversity and tailored functional studies.</title>
        <authorList>
            <person name="Wylensek D."/>
            <person name="Hitch T.C.A."/>
            <person name="Clavel T."/>
        </authorList>
    </citation>
    <scope>NUCLEOTIDE SEQUENCE [LARGE SCALE GENOMIC DNA]</scope>
    <source>
        <strain evidence="1 2">LKV-178-WT-2A</strain>
    </source>
</reference>
<name>A0A7K0KBR4_9BACT</name>
<dbReference type="SUPFAM" id="SSF81901">
    <property type="entry name" value="HCP-like"/>
    <property type="match status" value="1"/>
</dbReference>
<gene>
    <name evidence="1" type="ORF">FYJ73_01530</name>
</gene>